<dbReference type="PANTHER" id="PTHR11005">
    <property type="entry name" value="LYSOSOMAL ACID LIPASE-RELATED"/>
    <property type="match status" value="1"/>
</dbReference>
<name>A0AAV7HTZ0_COTGL</name>
<proteinExistence type="predicted"/>
<dbReference type="InterPro" id="IPR029058">
    <property type="entry name" value="AB_hydrolase_fold"/>
</dbReference>
<dbReference type="GO" id="GO:0016042">
    <property type="term" value="P:lipid catabolic process"/>
    <property type="evidence" value="ECO:0007669"/>
    <property type="project" value="UniProtKB-KW"/>
</dbReference>
<dbReference type="Proteomes" id="UP000826195">
    <property type="component" value="Unassembled WGS sequence"/>
</dbReference>
<dbReference type="InterPro" id="IPR000073">
    <property type="entry name" value="AB_hydrolase_1"/>
</dbReference>
<gene>
    <name evidence="4" type="ORF">KQX54_005634</name>
</gene>
<accession>A0AAV7HTZ0</accession>
<sequence length="304" mass="34721">MDSERDGYQAETHTVITEDGYILSVHRIPGRENSTPVLLSHGLLMNSAIWLIPGKGKSLAYLLADRGYDVWMSNVRGNDYTSHVNLTSDTYEFWDFSFHEMGIYDFPATINYISNITNDKVIMVGHSLGTTISFVMESERPEMADKVKLIISLGPGILFENQNYNSRIFFMFVEFFGKTLLAPILENVPSFSSSKILLHLLQGLYWKRLAQYDYGEKKNLEIYNSTESPAYNLTRVTSPIALIVSDDDLYAISEDVRALSELLPNVVDKYKVNYKGFTHMDFIWGIDANSLVYDHVIDLIRKFT</sequence>
<evidence type="ECO:0000313" key="5">
    <source>
        <dbReference type="Proteomes" id="UP000826195"/>
    </source>
</evidence>
<feature type="domain" description="AB hydrolase-1" evidence="3">
    <location>
        <begin position="36"/>
        <end position="285"/>
    </location>
</feature>
<keyword evidence="5" id="KW-1185">Reference proteome</keyword>
<evidence type="ECO:0000256" key="1">
    <source>
        <dbReference type="ARBA" id="ARBA00022963"/>
    </source>
</evidence>
<dbReference type="EMBL" id="JAHXZJ010002982">
    <property type="protein sequence ID" value="KAH0534593.1"/>
    <property type="molecule type" value="Genomic_DNA"/>
</dbReference>
<dbReference type="SUPFAM" id="SSF53474">
    <property type="entry name" value="alpha/beta-Hydrolases"/>
    <property type="match status" value="1"/>
</dbReference>
<keyword evidence="2" id="KW-0443">Lipid metabolism</keyword>
<evidence type="ECO:0000256" key="2">
    <source>
        <dbReference type="ARBA" id="ARBA00023098"/>
    </source>
</evidence>
<dbReference type="Gene3D" id="3.40.50.1820">
    <property type="entry name" value="alpha/beta hydrolase"/>
    <property type="match status" value="1"/>
</dbReference>
<evidence type="ECO:0000313" key="4">
    <source>
        <dbReference type="EMBL" id="KAH0534593.1"/>
    </source>
</evidence>
<protein>
    <recommendedName>
        <fullName evidence="3">AB hydrolase-1 domain-containing protein</fullName>
    </recommendedName>
</protein>
<organism evidence="4 5">
    <name type="scientific">Cotesia glomerata</name>
    <name type="common">Lepidopteran parasitic wasp</name>
    <name type="synonym">Apanteles glomeratus</name>
    <dbReference type="NCBI Taxonomy" id="32391"/>
    <lineage>
        <taxon>Eukaryota</taxon>
        <taxon>Metazoa</taxon>
        <taxon>Ecdysozoa</taxon>
        <taxon>Arthropoda</taxon>
        <taxon>Hexapoda</taxon>
        <taxon>Insecta</taxon>
        <taxon>Pterygota</taxon>
        <taxon>Neoptera</taxon>
        <taxon>Endopterygota</taxon>
        <taxon>Hymenoptera</taxon>
        <taxon>Apocrita</taxon>
        <taxon>Ichneumonoidea</taxon>
        <taxon>Braconidae</taxon>
        <taxon>Microgastrinae</taxon>
        <taxon>Cotesia</taxon>
    </lineage>
</organism>
<evidence type="ECO:0000259" key="3">
    <source>
        <dbReference type="Pfam" id="PF00561"/>
    </source>
</evidence>
<dbReference type="AlphaFoldDB" id="A0AAV7HTZ0"/>
<reference evidence="4 5" key="1">
    <citation type="journal article" date="2021" name="J. Hered.">
        <title>A chromosome-level genome assembly of the parasitoid wasp, Cotesia glomerata (Hymenoptera: Braconidae).</title>
        <authorList>
            <person name="Pinto B.J."/>
            <person name="Weis J.J."/>
            <person name="Gamble T."/>
            <person name="Ode P.J."/>
            <person name="Paul R."/>
            <person name="Zaspel J.M."/>
        </authorList>
    </citation>
    <scope>NUCLEOTIDE SEQUENCE [LARGE SCALE GENOMIC DNA]</scope>
    <source>
        <strain evidence="4">CgM1</strain>
    </source>
</reference>
<comment type="caution">
    <text evidence="4">The sequence shown here is derived from an EMBL/GenBank/DDBJ whole genome shotgun (WGS) entry which is preliminary data.</text>
</comment>
<keyword evidence="1" id="KW-0442">Lipid degradation</keyword>
<dbReference type="Pfam" id="PF00561">
    <property type="entry name" value="Abhydrolase_1"/>
    <property type="match status" value="1"/>
</dbReference>